<dbReference type="Gene3D" id="4.10.1000.30">
    <property type="match status" value="2"/>
</dbReference>
<dbReference type="EMBL" id="JAFNEN010000162">
    <property type="protein sequence ID" value="KAG8191243.1"/>
    <property type="molecule type" value="Genomic_DNA"/>
</dbReference>
<accession>A0AAV6V593</accession>
<protein>
    <recommendedName>
        <fullName evidence="3">Zinc finger CCCH domain-containing protein 14</fullName>
    </recommendedName>
</protein>
<evidence type="ECO:0000256" key="1">
    <source>
        <dbReference type="ARBA" id="ARBA00004123"/>
    </source>
</evidence>
<dbReference type="Proteomes" id="UP000827092">
    <property type="component" value="Unassembled WGS sequence"/>
</dbReference>
<dbReference type="GO" id="GO:0043488">
    <property type="term" value="P:regulation of mRNA stability"/>
    <property type="evidence" value="ECO:0007669"/>
    <property type="project" value="InterPro"/>
</dbReference>
<reference evidence="12 13" key="1">
    <citation type="journal article" date="2022" name="Nat. Ecol. Evol.">
        <title>A masculinizing supergene underlies an exaggerated male reproductive morph in a spider.</title>
        <authorList>
            <person name="Hendrickx F."/>
            <person name="De Corte Z."/>
            <person name="Sonet G."/>
            <person name="Van Belleghem S.M."/>
            <person name="Kostlbacher S."/>
            <person name="Vangestel C."/>
        </authorList>
    </citation>
    <scope>NUCLEOTIDE SEQUENCE [LARGE SCALE GENOMIC DNA]</scope>
    <source>
        <strain evidence="12">W744_W776</strain>
    </source>
</reference>
<dbReference type="Gene3D" id="1.20.1390.10">
    <property type="entry name" value="PWI domain"/>
    <property type="match status" value="1"/>
</dbReference>
<comment type="subcellular location">
    <subcellularLocation>
        <location evidence="1">Nucleus</location>
    </subcellularLocation>
</comment>
<feature type="zinc finger region" description="C3H1-type" evidence="9">
    <location>
        <begin position="417"/>
        <end position="450"/>
    </location>
</feature>
<gene>
    <name evidence="12" type="ORF">JTE90_003256</name>
</gene>
<evidence type="ECO:0000259" key="11">
    <source>
        <dbReference type="PROSITE" id="PS50103"/>
    </source>
</evidence>
<evidence type="ECO:0000313" key="12">
    <source>
        <dbReference type="EMBL" id="KAG8191243.1"/>
    </source>
</evidence>
<proteinExistence type="inferred from homology"/>
<evidence type="ECO:0000256" key="9">
    <source>
        <dbReference type="PROSITE-ProRule" id="PRU00723"/>
    </source>
</evidence>
<evidence type="ECO:0000256" key="6">
    <source>
        <dbReference type="ARBA" id="ARBA00022771"/>
    </source>
</evidence>
<dbReference type="InterPro" id="IPR040366">
    <property type="entry name" value="Nab2/ZC3H14"/>
</dbReference>
<name>A0AAV6V593_9ARAC</name>
<keyword evidence="7 9" id="KW-0862">Zinc</keyword>
<organism evidence="12 13">
    <name type="scientific">Oedothorax gibbosus</name>
    <dbReference type="NCBI Taxonomy" id="931172"/>
    <lineage>
        <taxon>Eukaryota</taxon>
        <taxon>Metazoa</taxon>
        <taxon>Ecdysozoa</taxon>
        <taxon>Arthropoda</taxon>
        <taxon>Chelicerata</taxon>
        <taxon>Arachnida</taxon>
        <taxon>Araneae</taxon>
        <taxon>Araneomorphae</taxon>
        <taxon>Entelegynae</taxon>
        <taxon>Araneoidea</taxon>
        <taxon>Linyphiidae</taxon>
        <taxon>Erigoninae</taxon>
        <taxon>Oedothorax</taxon>
    </lineage>
</organism>
<comment type="caution">
    <text evidence="12">The sequence shown here is derived from an EMBL/GenBank/DDBJ whole genome shotgun (WGS) entry which is preliminary data.</text>
</comment>
<evidence type="ECO:0000256" key="2">
    <source>
        <dbReference type="ARBA" id="ARBA00008423"/>
    </source>
</evidence>
<keyword evidence="6 9" id="KW-0863">Zinc-finger</keyword>
<keyword evidence="5" id="KW-0677">Repeat</keyword>
<dbReference type="PROSITE" id="PS50103">
    <property type="entry name" value="ZF_C3H1"/>
    <property type="match status" value="1"/>
</dbReference>
<keyword evidence="13" id="KW-1185">Reference proteome</keyword>
<evidence type="ECO:0000256" key="5">
    <source>
        <dbReference type="ARBA" id="ARBA00022737"/>
    </source>
</evidence>
<dbReference type="PANTHER" id="PTHR14738">
    <property type="entry name" value="ZINC FINGER CCCH DOMAIN-CONTAINING PROTEIN 14"/>
    <property type="match status" value="1"/>
</dbReference>
<dbReference type="GO" id="GO:0008270">
    <property type="term" value="F:zinc ion binding"/>
    <property type="evidence" value="ECO:0007669"/>
    <property type="project" value="UniProtKB-KW"/>
</dbReference>
<evidence type="ECO:0000256" key="4">
    <source>
        <dbReference type="ARBA" id="ARBA00022723"/>
    </source>
</evidence>
<evidence type="ECO:0000256" key="7">
    <source>
        <dbReference type="ARBA" id="ARBA00022833"/>
    </source>
</evidence>
<dbReference type="GO" id="GO:0008143">
    <property type="term" value="F:poly(A) binding"/>
    <property type="evidence" value="ECO:0007669"/>
    <property type="project" value="InterPro"/>
</dbReference>
<sequence length="543" mass="61811">MDKISVDLLDRIKTAVIKKLREMDRYVDNELPDYIMILVANKRTVAHMQKDLALFLGKHTNEFTVWLFDLVAQLKKSSSAVAAPLKSEKTKEKIAETVEEDADVLDFDLGDQGDLLDQDENSSSSKPCEDNEKNEEIFKIKETAVPNRQSTQKSAKVYPVQPVSRLPINPDVVTDKKPSFLDEYDPTKPEFTSGISSVVRSMKRGHSKTPVIQTNKLLLRAVNDATKSITDKNMNRYKPTPIKMLASTKNANLGSRSQNLVTIPINPTLDFDPCPVLNAEEASNLDVYEQEQPMSVYESDNYYSRFDDKSINRALHSLPDPLLTDSDALQYEFPTAEDSSPQMQEYSDVIMDQDEEEQANPHFIVTLDGVALPTLKRKFMDSDESMDAEDSFNEDYDYPQQKRSKAVERCKYWPSCKNSDDCVYYHPSVPCKNFPDCTYGDKCLYIHPNCKFDARCSRKGCPYTHATKKKSFPLVAIKRPVVARGFKAICKFYPKCTMKNCTFIHPKLCRFGTKCRLPTCPFTHVSVPPRNQLKWKANASEDI</sequence>
<dbReference type="PANTHER" id="PTHR14738:SF29">
    <property type="entry name" value="ZINC FINGER CCCH DOMAIN-CONTAINING PROTEIN 14"/>
    <property type="match status" value="1"/>
</dbReference>
<dbReference type="FunFam" id="4.10.1000.30:FF:000001">
    <property type="entry name" value="Zinc finger CCCH domain-containing protein 14"/>
    <property type="match status" value="1"/>
</dbReference>
<dbReference type="AlphaFoldDB" id="A0AAV6V593"/>
<dbReference type="Pfam" id="PF14608">
    <property type="entry name" value="zf-CCCH_2"/>
    <property type="match status" value="5"/>
</dbReference>
<feature type="domain" description="C3H1-type" evidence="11">
    <location>
        <begin position="417"/>
        <end position="450"/>
    </location>
</feature>
<evidence type="ECO:0000313" key="13">
    <source>
        <dbReference type="Proteomes" id="UP000827092"/>
    </source>
</evidence>
<dbReference type="GO" id="GO:0005737">
    <property type="term" value="C:cytoplasm"/>
    <property type="evidence" value="ECO:0007669"/>
    <property type="project" value="TreeGrafter"/>
</dbReference>
<dbReference type="SMART" id="SM00356">
    <property type="entry name" value="ZnF_C3H1"/>
    <property type="match status" value="3"/>
</dbReference>
<feature type="region of interest" description="Disordered" evidence="10">
    <location>
        <begin position="114"/>
        <end position="134"/>
    </location>
</feature>
<keyword evidence="8" id="KW-0539">Nucleus</keyword>
<dbReference type="InterPro" id="IPR000571">
    <property type="entry name" value="Znf_CCCH"/>
</dbReference>
<keyword evidence="4 9" id="KW-0479">Metal-binding</keyword>
<evidence type="ECO:0000256" key="3">
    <source>
        <dbReference type="ARBA" id="ARBA00015071"/>
    </source>
</evidence>
<evidence type="ECO:0000256" key="8">
    <source>
        <dbReference type="ARBA" id="ARBA00023242"/>
    </source>
</evidence>
<evidence type="ECO:0000256" key="10">
    <source>
        <dbReference type="SAM" id="MobiDB-lite"/>
    </source>
</evidence>
<comment type="similarity">
    <text evidence="2">Belongs to the ZC3H14 family.</text>
</comment>
<dbReference type="GO" id="GO:0005634">
    <property type="term" value="C:nucleus"/>
    <property type="evidence" value="ECO:0007669"/>
    <property type="project" value="UniProtKB-SubCell"/>
</dbReference>